<dbReference type="PANTHER" id="PTHR38463:SF1">
    <property type="entry name" value="STRESS RESPONSE PROTEIN YSNF"/>
    <property type="match status" value="1"/>
</dbReference>
<dbReference type="InterPro" id="IPR011033">
    <property type="entry name" value="PRC_barrel-like_sf"/>
</dbReference>
<dbReference type="PATRIC" id="fig|1173020.3.peg.5460"/>
<sequence length="287" mass="32104">MALHKIKDFNPDYKEHFGDRDIKGLDVYVADDKIGSVDDVLVDDGGQFRYLVINTGAWIIGKKVLLPIGRARVDDNAKRVYAIELTKAQVEALPEFTNEMVVDYDHEEQVRGVYRGGTPMQQDVSSSVGAPAMGTAMMDRDSYTYDREPDLYGMTDENNSTLKLYEERLVAGKTRQKTGEAVISKHVETETATASVSVDKERVVVERMPVSGTGTTIPVGTDVFKEGEVARMDVYEEVPEFRKEAFVREEVKVSKVVDTENATAQEQLRREELDVDVDGNPVVDNKI</sequence>
<dbReference type="InterPro" id="IPR027275">
    <property type="entry name" value="PRC-brl_dom"/>
</dbReference>
<keyword evidence="4" id="KW-1185">Reference proteome</keyword>
<feature type="domain" description="PRC-barrel" evidence="1">
    <location>
        <begin position="15"/>
        <end position="82"/>
    </location>
</feature>
<dbReference type="InterPro" id="IPR052967">
    <property type="entry name" value="Stress_Response_Assoc"/>
</dbReference>
<dbReference type="Proteomes" id="UP000010366">
    <property type="component" value="Chromosome"/>
</dbReference>
<evidence type="ECO:0000313" key="3">
    <source>
        <dbReference type="EMBL" id="AFY95694.1"/>
    </source>
</evidence>
<dbReference type="InterPro" id="IPR014747">
    <property type="entry name" value="Bac_photo_RC_H_C"/>
</dbReference>
<dbReference type="Pfam" id="PF09557">
    <property type="entry name" value="DUF2382"/>
    <property type="match status" value="1"/>
</dbReference>
<gene>
    <name evidence="3" type="ORF">Cha6605_4779</name>
</gene>
<evidence type="ECO:0000313" key="4">
    <source>
        <dbReference type="Proteomes" id="UP000010366"/>
    </source>
</evidence>
<dbReference type="EMBL" id="CP003600">
    <property type="protein sequence ID" value="AFY95694.1"/>
    <property type="molecule type" value="Genomic_DNA"/>
</dbReference>
<dbReference type="HOGENOM" id="CLU_079871_0_0_3"/>
<protein>
    <submittedName>
        <fullName evidence="3">Uncharacterized protein</fullName>
    </submittedName>
</protein>
<dbReference type="Pfam" id="PF05239">
    <property type="entry name" value="PRC"/>
    <property type="match status" value="1"/>
</dbReference>
<dbReference type="SUPFAM" id="SSF50346">
    <property type="entry name" value="PRC-barrel domain"/>
    <property type="match status" value="1"/>
</dbReference>
<dbReference type="Gene3D" id="3.90.50.10">
    <property type="entry name" value="Photosynthetic Reaction Center, subunit H, domain 2"/>
    <property type="match status" value="1"/>
</dbReference>
<dbReference type="GO" id="GO:0030077">
    <property type="term" value="C:plasma membrane light-harvesting complex"/>
    <property type="evidence" value="ECO:0007669"/>
    <property type="project" value="InterPro"/>
</dbReference>
<feature type="domain" description="DUF2382" evidence="2">
    <location>
        <begin position="162"/>
        <end position="275"/>
    </location>
</feature>
<accession>K9UNB8</accession>
<dbReference type="RefSeq" id="WP_015161786.1">
    <property type="nucleotide sequence ID" value="NC_019697.1"/>
</dbReference>
<dbReference type="STRING" id="1173020.Cha6605_4779"/>
<organism evidence="3 4">
    <name type="scientific">Chamaesiphon minutus (strain ATCC 27169 / PCC 6605)</name>
    <dbReference type="NCBI Taxonomy" id="1173020"/>
    <lineage>
        <taxon>Bacteria</taxon>
        <taxon>Bacillati</taxon>
        <taxon>Cyanobacteriota</taxon>
        <taxon>Cyanophyceae</taxon>
        <taxon>Gomontiellales</taxon>
        <taxon>Chamaesiphonaceae</taxon>
        <taxon>Chamaesiphon</taxon>
    </lineage>
</organism>
<dbReference type="PANTHER" id="PTHR38463">
    <property type="entry name" value="STRESS RESPONSE PROTEIN YSNF"/>
    <property type="match status" value="1"/>
</dbReference>
<evidence type="ECO:0000259" key="1">
    <source>
        <dbReference type="Pfam" id="PF05239"/>
    </source>
</evidence>
<dbReference type="GO" id="GO:0019684">
    <property type="term" value="P:photosynthesis, light reaction"/>
    <property type="evidence" value="ECO:0007669"/>
    <property type="project" value="InterPro"/>
</dbReference>
<dbReference type="eggNOG" id="COG3861">
    <property type="taxonomic scope" value="Bacteria"/>
</dbReference>
<name>K9UNB8_CHAP6</name>
<dbReference type="AlphaFoldDB" id="K9UNB8"/>
<reference evidence="3 4" key="1">
    <citation type="submission" date="2012-05" db="EMBL/GenBank/DDBJ databases">
        <title>Finished chromosome of genome of Chamaesiphon sp. PCC 6605.</title>
        <authorList>
            <consortium name="US DOE Joint Genome Institute"/>
            <person name="Gugger M."/>
            <person name="Coursin T."/>
            <person name="Rippka R."/>
            <person name="Tandeau De Marsac N."/>
            <person name="Huntemann M."/>
            <person name="Wei C.-L."/>
            <person name="Han J."/>
            <person name="Detter J.C."/>
            <person name="Han C."/>
            <person name="Tapia R."/>
            <person name="Chen A."/>
            <person name="Kyrpides N."/>
            <person name="Mavromatis K."/>
            <person name="Markowitz V."/>
            <person name="Szeto E."/>
            <person name="Ivanova N."/>
            <person name="Pagani I."/>
            <person name="Pati A."/>
            <person name="Goodwin L."/>
            <person name="Nordberg H.P."/>
            <person name="Cantor M.N."/>
            <person name="Hua S.X."/>
            <person name="Woyke T."/>
            <person name="Kerfeld C.A."/>
        </authorList>
    </citation>
    <scope>NUCLEOTIDE SEQUENCE [LARGE SCALE GENOMIC DNA]</scope>
    <source>
        <strain evidence="4">ATCC 27169 / PCC 6605</strain>
    </source>
</reference>
<dbReference type="InterPro" id="IPR019060">
    <property type="entry name" value="DUF2382"/>
</dbReference>
<evidence type="ECO:0000259" key="2">
    <source>
        <dbReference type="Pfam" id="PF09557"/>
    </source>
</evidence>
<dbReference type="KEGG" id="cmp:Cha6605_4779"/>
<proteinExistence type="predicted"/>
<dbReference type="OrthoDB" id="510842at2"/>